<dbReference type="Pfam" id="PF06013">
    <property type="entry name" value="WXG100"/>
    <property type="match status" value="1"/>
</dbReference>
<name>A0A6J6J4Z7_9ZZZZ</name>
<dbReference type="InterPro" id="IPR036689">
    <property type="entry name" value="ESAT-6-like_sf"/>
</dbReference>
<organism evidence="1">
    <name type="scientific">freshwater metagenome</name>
    <dbReference type="NCBI Taxonomy" id="449393"/>
    <lineage>
        <taxon>unclassified sequences</taxon>
        <taxon>metagenomes</taxon>
        <taxon>ecological metagenomes</taxon>
    </lineage>
</organism>
<dbReference type="SUPFAM" id="SSF140453">
    <property type="entry name" value="EsxAB dimer-like"/>
    <property type="match status" value="1"/>
</dbReference>
<accession>A0A6J6J4Z7</accession>
<dbReference type="AlphaFoldDB" id="A0A6J6J4Z7"/>
<sequence length="95" mass="10256">MAQFSVDSDQVWAANASIQATIGRINQEVELLHGQLLGLQSSWTGLASNSFQELATQWRSTEAVVANQLGSLGTALAIAANHYAEIELANQRLFL</sequence>
<dbReference type="NCBIfam" id="TIGR03930">
    <property type="entry name" value="WXG100_ESAT6"/>
    <property type="match status" value="1"/>
</dbReference>
<reference evidence="1" key="1">
    <citation type="submission" date="2020-05" db="EMBL/GenBank/DDBJ databases">
        <authorList>
            <person name="Chiriac C."/>
            <person name="Salcher M."/>
            <person name="Ghai R."/>
            <person name="Kavagutti S V."/>
        </authorList>
    </citation>
    <scope>NUCLEOTIDE SEQUENCE</scope>
</reference>
<protein>
    <submittedName>
        <fullName evidence="1">Unannotated protein</fullName>
    </submittedName>
</protein>
<proteinExistence type="predicted"/>
<dbReference type="Gene3D" id="1.10.287.1060">
    <property type="entry name" value="ESAT-6-like"/>
    <property type="match status" value="1"/>
</dbReference>
<dbReference type="EMBL" id="CAEZVN010000037">
    <property type="protein sequence ID" value="CAB4631189.1"/>
    <property type="molecule type" value="Genomic_DNA"/>
</dbReference>
<dbReference type="InterPro" id="IPR010310">
    <property type="entry name" value="T7SS_ESAT-6-like"/>
</dbReference>
<gene>
    <name evidence="1" type="ORF">UFOPK2001_00529</name>
</gene>
<evidence type="ECO:0000313" key="1">
    <source>
        <dbReference type="EMBL" id="CAB4631189.1"/>
    </source>
</evidence>